<dbReference type="InterPro" id="IPR023214">
    <property type="entry name" value="HAD_sf"/>
</dbReference>
<keyword evidence="3" id="KW-1185">Reference proteome</keyword>
<dbReference type="SFLD" id="SFLDG01129">
    <property type="entry name" value="C1.5:_HAD__Beta-PGM__Phosphata"/>
    <property type="match status" value="1"/>
</dbReference>
<evidence type="ECO:0000313" key="1">
    <source>
        <dbReference type="EMBL" id="GLV13638.1"/>
    </source>
</evidence>
<dbReference type="Pfam" id="PF13419">
    <property type="entry name" value="HAD_2"/>
    <property type="match status" value="1"/>
</dbReference>
<dbReference type="AlphaFoldDB" id="A0A1H2XGI6"/>
<dbReference type="EMBL" id="BSRA01000006">
    <property type="protein sequence ID" value="GLV13638.1"/>
    <property type="molecule type" value="Genomic_DNA"/>
</dbReference>
<reference evidence="3" key="2">
    <citation type="submission" date="2016-10" db="EMBL/GenBank/DDBJ databases">
        <authorList>
            <person name="Varghese N."/>
        </authorList>
    </citation>
    <scope>NUCLEOTIDE SEQUENCE [LARGE SCALE GENOMIC DNA]</scope>
    <source>
        <strain evidence="3">DSM 12489</strain>
    </source>
</reference>
<reference evidence="2" key="1">
    <citation type="submission" date="2016-10" db="EMBL/GenBank/DDBJ databases">
        <authorList>
            <person name="de Groot N.N."/>
        </authorList>
    </citation>
    <scope>NUCLEOTIDE SEQUENCE [LARGE SCALE GENOMIC DNA]</scope>
    <source>
        <strain evidence="2">DSM 12489</strain>
    </source>
</reference>
<dbReference type="EMBL" id="FNOJ01000020">
    <property type="protein sequence ID" value="SDW91828.1"/>
    <property type="molecule type" value="Genomic_DNA"/>
</dbReference>
<dbReference type="PANTHER" id="PTHR43434:SF1">
    <property type="entry name" value="PHOSPHOGLYCOLATE PHOSPHATASE"/>
    <property type="match status" value="1"/>
</dbReference>
<dbReference type="STRING" id="89784.SAMN04489725_12038"/>
<protein>
    <submittedName>
        <fullName evidence="2">HAD-hyrolase-like</fullName>
    </submittedName>
    <submittedName>
        <fullName evidence="1">Haloacid dehalogenase</fullName>
    </submittedName>
</protein>
<name>A0A1H2XGI6_9BACL</name>
<dbReference type="Proteomes" id="UP001157137">
    <property type="component" value="Unassembled WGS sequence"/>
</dbReference>
<dbReference type="GO" id="GO:0006281">
    <property type="term" value="P:DNA repair"/>
    <property type="evidence" value="ECO:0007669"/>
    <property type="project" value="TreeGrafter"/>
</dbReference>
<accession>A0A1H2XGI6</accession>
<dbReference type="InterPro" id="IPR041492">
    <property type="entry name" value="HAD_2"/>
</dbReference>
<dbReference type="Proteomes" id="UP000182589">
    <property type="component" value="Unassembled WGS sequence"/>
</dbReference>
<dbReference type="GO" id="GO:0008967">
    <property type="term" value="F:phosphoglycolate phosphatase activity"/>
    <property type="evidence" value="ECO:0007669"/>
    <property type="project" value="TreeGrafter"/>
</dbReference>
<organism evidence="2 3">
    <name type="scientific">Alicyclobacillus hesperidum</name>
    <dbReference type="NCBI Taxonomy" id="89784"/>
    <lineage>
        <taxon>Bacteria</taxon>
        <taxon>Bacillati</taxon>
        <taxon>Bacillota</taxon>
        <taxon>Bacilli</taxon>
        <taxon>Bacillales</taxon>
        <taxon>Alicyclobacillaceae</taxon>
        <taxon>Alicyclobacillus</taxon>
    </lineage>
</organism>
<evidence type="ECO:0000313" key="2">
    <source>
        <dbReference type="EMBL" id="SDW91828.1"/>
    </source>
</evidence>
<dbReference type="PANTHER" id="PTHR43434">
    <property type="entry name" value="PHOSPHOGLYCOLATE PHOSPHATASE"/>
    <property type="match status" value="1"/>
</dbReference>
<reference evidence="1" key="3">
    <citation type="submission" date="2023-02" db="EMBL/GenBank/DDBJ databases">
        <title>Proposal of a novel subspecies: Alicyclobacillus hesperidum subspecies aegle.</title>
        <authorList>
            <person name="Goto K."/>
            <person name="Fujii T."/>
            <person name="Yasui K."/>
            <person name="Mochida K."/>
            <person name="Kato-Tanaka Y."/>
            <person name="Morohoshi S."/>
            <person name="An S.Y."/>
            <person name="Kasai H."/>
            <person name="Yokota A."/>
        </authorList>
    </citation>
    <scope>NUCLEOTIDE SEQUENCE</scope>
    <source>
        <strain evidence="1">DSM 12766</strain>
    </source>
</reference>
<dbReference type="RefSeq" id="WP_074693668.1">
    <property type="nucleotide sequence ID" value="NZ_BSRA01000006.1"/>
</dbReference>
<evidence type="ECO:0000313" key="3">
    <source>
        <dbReference type="Proteomes" id="UP000182589"/>
    </source>
</evidence>
<dbReference type="Gene3D" id="3.40.50.1000">
    <property type="entry name" value="HAD superfamily/HAD-like"/>
    <property type="match status" value="1"/>
</dbReference>
<dbReference type="SFLD" id="SFLDS00003">
    <property type="entry name" value="Haloacid_Dehalogenase"/>
    <property type="match status" value="1"/>
</dbReference>
<sequence length="368" mass="40334">MYTTVLFDIDGVMLSEERYFDASALTVHELLTSPSFLGLRSISPAFSQAPDDSVIGQIRKDVFQRDQVLERLKNVGVNANWDMVYFVFVAELDALLRQSVNDREFGMRIASALTGGWTVEALQAIGDAARANGIEHMVRWDAYDTLYAGCHSRAELMDAAAKALSQHCSSGDPHDLWNIGQATFQEWYLGDGYTGKTTGKQGFLTSEYAIVPPDAFSELLAELKQKGVAMGVATGRPRIETHVPLTHFGWLQHFDVAHVTTASDVVEAEEQCPSARPLSKPHPFSYLRSLTGDHDVESLLACELPLFDIKDKVLIVGDSIADGLAAQRLGASFAAVLTGLEGEGARPKFERLGADYIFQNVLGIKSLF</sequence>
<dbReference type="InterPro" id="IPR050155">
    <property type="entry name" value="HAD-like_hydrolase_sf"/>
</dbReference>
<gene>
    <name evidence="1" type="ORF">Heshes_13220</name>
    <name evidence="2" type="ORF">SAMN04489725_12038</name>
</gene>
<dbReference type="InterPro" id="IPR036412">
    <property type="entry name" value="HAD-like_sf"/>
</dbReference>
<proteinExistence type="predicted"/>
<dbReference type="SUPFAM" id="SSF56784">
    <property type="entry name" value="HAD-like"/>
    <property type="match status" value="1"/>
</dbReference>